<evidence type="ECO:0000256" key="5">
    <source>
        <dbReference type="ARBA" id="ARBA00022519"/>
    </source>
</evidence>
<feature type="transmembrane region" description="Helical" evidence="9">
    <location>
        <begin position="1012"/>
        <end position="1034"/>
    </location>
</feature>
<dbReference type="PANTHER" id="PTHR32063:SF9">
    <property type="entry name" value="SIMILAR TO MULTIDRUG RESISTANCE PROTEIN MEXB"/>
    <property type="match status" value="1"/>
</dbReference>
<keyword evidence="7 9" id="KW-1133">Transmembrane helix</keyword>
<keyword evidence="6 9" id="KW-0812">Transmembrane</keyword>
<dbReference type="Gene3D" id="3.30.70.1440">
    <property type="entry name" value="Multidrug efflux transporter AcrB pore domain"/>
    <property type="match status" value="1"/>
</dbReference>
<name>A0A3D8LI50_9BACT</name>
<accession>A0A3D8LI50</accession>
<keyword evidence="8 9" id="KW-0472">Membrane</keyword>
<dbReference type="InterPro" id="IPR000731">
    <property type="entry name" value="SSD"/>
</dbReference>
<feature type="transmembrane region" description="Helical" evidence="9">
    <location>
        <begin position="877"/>
        <end position="894"/>
    </location>
</feature>
<dbReference type="InterPro" id="IPR001036">
    <property type="entry name" value="Acrflvin-R"/>
</dbReference>
<feature type="transmembrane region" description="Helical" evidence="9">
    <location>
        <begin position="980"/>
        <end position="1000"/>
    </location>
</feature>
<dbReference type="AlphaFoldDB" id="A0A3D8LI50"/>
<keyword evidence="3" id="KW-0813">Transport</keyword>
<dbReference type="GO" id="GO:0042910">
    <property type="term" value="F:xenobiotic transmembrane transporter activity"/>
    <property type="evidence" value="ECO:0007669"/>
    <property type="project" value="TreeGrafter"/>
</dbReference>
<feature type="domain" description="SSD" evidence="10">
    <location>
        <begin position="330"/>
        <end position="494"/>
    </location>
</feature>
<reference evidence="12" key="1">
    <citation type="submission" date="2018-08" db="EMBL/GenBank/DDBJ databases">
        <authorList>
            <person name="Liu Z.-W."/>
            <person name="Du Z.-J."/>
        </authorList>
    </citation>
    <scope>NUCLEOTIDE SEQUENCE [LARGE SCALE GENOMIC DNA]</scope>
    <source>
        <strain evidence="12">H4X</strain>
    </source>
</reference>
<feature type="transmembrane region" description="Helical" evidence="9">
    <location>
        <begin position="365"/>
        <end position="385"/>
    </location>
</feature>
<evidence type="ECO:0000256" key="9">
    <source>
        <dbReference type="SAM" id="Phobius"/>
    </source>
</evidence>
<dbReference type="Gene3D" id="3.30.70.1430">
    <property type="entry name" value="Multidrug efflux transporter AcrB pore domain"/>
    <property type="match status" value="2"/>
</dbReference>
<dbReference type="InterPro" id="IPR027463">
    <property type="entry name" value="AcrB_DN_DC_subdom"/>
</dbReference>
<feature type="transmembrane region" description="Helical" evidence="9">
    <location>
        <begin position="901"/>
        <end position="925"/>
    </location>
</feature>
<evidence type="ECO:0000313" key="12">
    <source>
        <dbReference type="Proteomes" id="UP000256708"/>
    </source>
</evidence>
<dbReference type="Gene3D" id="1.20.1640.10">
    <property type="entry name" value="Multidrug efflux transporter AcrB transmembrane domain"/>
    <property type="match status" value="2"/>
</dbReference>
<dbReference type="RefSeq" id="WP_115564422.1">
    <property type="nucleotide sequence ID" value="NZ_QRGR01000004.1"/>
</dbReference>
<dbReference type="NCBIfam" id="TIGR00915">
    <property type="entry name" value="2A0602"/>
    <property type="match status" value="1"/>
</dbReference>
<dbReference type="FunFam" id="1.20.1640.10:FF:000001">
    <property type="entry name" value="Efflux pump membrane transporter"/>
    <property type="match status" value="1"/>
</dbReference>
<sequence length="1051" mass="115351">MIKTFIDRPVLSTVMSVIICFLGVLGITLLPVTLYPEIAPPSVEVRTQYTGASAETILESVIIPLEEEINGAEGLDYITSTASNSGSVTIRCFFTQETDPDFAAVDIQNRISRANPLLPPEVIRSGITIQKQETSALMRVTYYTSNEEEFNDVYVQNYMNINVITPMLRINGVADVVVYGDKEYAMRIWLKPDQLASYNLVPEDVLRALDEQSVEAAPGALGQNAGRPFEYVLQYQGRFKTQEQYGNIIIRSLDNNQILRLKDVADVQLDAFTYSSLSIHNGKPSINTAVYQLPGSNAQEVIQEVRALLEEKSKAFPEGVEYEILYDVNDFLSASISSLVWTLVQTFLLVFLVVFLFLQSWRATIVPAVAVPVSIVGSFFFLNLFGYSINLLTLFALILAIGIVVDDAIVVVEAVQAKLEEGEKDVRKATLAAMKEITSAIISTTLVMAAVFVPVTFLTGSTGIFYEQFGVTLTIAIVISSFNALTLSPALCVLVLKPKEDSEKEQPEKKNAFKKFFGRFRRGFNKRFEQLNEKYVGGVTFLGGKKWVIGVAVLVCAGGAYWLNRTLPGGFVPTEDRNIIFFDMQLPAGASLDRTYQATEEFYQQAKDIPGVRAIALVSGSSFFAGEGGSYGLGFAALHPLQERDADSVSIEAITEQLQQAAAPISDARFVFFQPGQIPGLGRTSGFTVELLNTGDVSLQELNEVANSYVAALNRSDIISGTQSSFDTGFPQYQVNLNVPRIKAAGLNVDAVLSALQGYIGGIYAADFSRFGKQYRVYVQSLPEYREEEDDLNRIFVRNDEGEMAPVSEFVTLERIYGPQSVSRFNLYTSVSITGDAATGYSSGDALEVVEAEAEKLGALFDIDFSGMTREQLEFEGQLSLIFMLSLFMVFFFLSAQFESYILPFSILLSLPLGVAGSYFISWLFGLENNVYFQISLIMLLGLLAKNAILIVQYGQMRRKENCSIKEAGTDAARIRLRPILMTALSFVVGILPLVLASGVGEKGKNAIGTGAAGGLLVGTLLGIFAVPVLFMLFQRLHEHIAGGPKQKEDA</sequence>
<proteinExistence type="inferred from homology"/>
<organism evidence="11 12">
    <name type="scientific">Pontibacter diazotrophicus</name>
    <dbReference type="NCBI Taxonomy" id="1400979"/>
    <lineage>
        <taxon>Bacteria</taxon>
        <taxon>Pseudomonadati</taxon>
        <taxon>Bacteroidota</taxon>
        <taxon>Cytophagia</taxon>
        <taxon>Cytophagales</taxon>
        <taxon>Hymenobacteraceae</taxon>
        <taxon>Pontibacter</taxon>
    </lineage>
</organism>
<dbReference type="GO" id="GO:0005886">
    <property type="term" value="C:plasma membrane"/>
    <property type="evidence" value="ECO:0007669"/>
    <property type="project" value="UniProtKB-SubCell"/>
</dbReference>
<dbReference type="OrthoDB" id="9798415at2"/>
<comment type="subcellular location">
    <subcellularLocation>
        <location evidence="1">Cell inner membrane</location>
        <topology evidence="1">Multi-pass membrane protein</topology>
    </subcellularLocation>
</comment>
<evidence type="ECO:0000256" key="6">
    <source>
        <dbReference type="ARBA" id="ARBA00022692"/>
    </source>
</evidence>
<feature type="transmembrane region" description="Helical" evidence="9">
    <location>
        <begin position="931"/>
        <end position="952"/>
    </location>
</feature>
<dbReference type="Gene3D" id="3.30.70.1320">
    <property type="entry name" value="Multidrug efflux transporter AcrB pore domain like"/>
    <property type="match status" value="1"/>
</dbReference>
<dbReference type="SUPFAM" id="SSF82866">
    <property type="entry name" value="Multidrug efflux transporter AcrB transmembrane domain"/>
    <property type="match status" value="2"/>
</dbReference>
<dbReference type="PANTHER" id="PTHR32063">
    <property type="match status" value="1"/>
</dbReference>
<keyword evidence="12" id="KW-1185">Reference proteome</keyword>
<feature type="transmembrane region" description="Helical" evidence="9">
    <location>
        <begin position="339"/>
        <end position="358"/>
    </location>
</feature>
<dbReference type="SUPFAM" id="SSF82693">
    <property type="entry name" value="Multidrug efflux transporter AcrB pore domain, PN1, PN2, PC1 and PC2 subdomains"/>
    <property type="match status" value="3"/>
</dbReference>
<evidence type="ECO:0000256" key="1">
    <source>
        <dbReference type="ARBA" id="ARBA00004429"/>
    </source>
</evidence>
<dbReference type="EMBL" id="QRGR01000004">
    <property type="protein sequence ID" value="RDV16562.1"/>
    <property type="molecule type" value="Genomic_DNA"/>
</dbReference>
<keyword evidence="4" id="KW-1003">Cell membrane</keyword>
<evidence type="ECO:0000259" key="10">
    <source>
        <dbReference type="PROSITE" id="PS50156"/>
    </source>
</evidence>
<comment type="caution">
    <text evidence="11">The sequence shown here is derived from an EMBL/GenBank/DDBJ whole genome shotgun (WGS) entry which is preliminary data.</text>
</comment>
<dbReference type="PROSITE" id="PS50156">
    <property type="entry name" value="SSD"/>
    <property type="match status" value="1"/>
</dbReference>
<feature type="transmembrane region" description="Helical" evidence="9">
    <location>
        <begin position="391"/>
        <end position="416"/>
    </location>
</feature>
<dbReference type="Gene3D" id="3.30.2090.10">
    <property type="entry name" value="Multidrug efflux transporter AcrB TolC docking domain, DN and DC subdomains"/>
    <property type="match status" value="2"/>
</dbReference>
<keyword evidence="5" id="KW-0997">Cell inner membrane</keyword>
<dbReference type="Proteomes" id="UP000256708">
    <property type="component" value="Unassembled WGS sequence"/>
</dbReference>
<evidence type="ECO:0000256" key="7">
    <source>
        <dbReference type="ARBA" id="ARBA00022989"/>
    </source>
</evidence>
<gene>
    <name evidence="11" type="ORF">DXT99_05050</name>
</gene>
<feature type="transmembrane region" description="Helical" evidence="9">
    <location>
        <begin position="547"/>
        <end position="563"/>
    </location>
</feature>
<evidence type="ECO:0000256" key="8">
    <source>
        <dbReference type="ARBA" id="ARBA00023136"/>
    </source>
</evidence>
<feature type="transmembrane region" description="Helical" evidence="9">
    <location>
        <begin position="469"/>
        <end position="496"/>
    </location>
</feature>
<evidence type="ECO:0000256" key="3">
    <source>
        <dbReference type="ARBA" id="ARBA00022448"/>
    </source>
</evidence>
<dbReference type="Pfam" id="PF00873">
    <property type="entry name" value="ACR_tran"/>
    <property type="match status" value="1"/>
</dbReference>
<dbReference type="InterPro" id="IPR004764">
    <property type="entry name" value="MdtF-like"/>
</dbReference>
<protein>
    <submittedName>
        <fullName evidence="11">Hydrophobe/amphiphile efflux-1 family RND transporter</fullName>
    </submittedName>
</protein>
<comment type="similarity">
    <text evidence="2">Belongs to the resistance-nodulation-cell division (RND) (TC 2.A.6) family.</text>
</comment>
<feature type="transmembrane region" description="Helical" evidence="9">
    <location>
        <begin position="12"/>
        <end position="35"/>
    </location>
</feature>
<dbReference type="PRINTS" id="PR00702">
    <property type="entry name" value="ACRIFLAVINRP"/>
</dbReference>
<dbReference type="GO" id="GO:0009636">
    <property type="term" value="P:response to toxic substance"/>
    <property type="evidence" value="ECO:0007669"/>
    <property type="project" value="UniProtKB-ARBA"/>
</dbReference>
<dbReference type="SUPFAM" id="SSF82714">
    <property type="entry name" value="Multidrug efflux transporter AcrB TolC docking domain, DN and DC subdomains"/>
    <property type="match status" value="2"/>
</dbReference>
<evidence type="ECO:0000313" key="11">
    <source>
        <dbReference type="EMBL" id="RDV16562.1"/>
    </source>
</evidence>
<dbReference type="GO" id="GO:0015562">
    <property type="term" value="F:efflux transmembrane transporter activity"/>
    <property type="evidence" value="ECO:0007669"/>
    <property type="project" value="InterPro"/>
</dbReference>
<evidence type="ECO:0000256" key="2">
    <source>
        <dbReference type="ARBA" id="ARBA00010942"/>
    </source>
</evidence>
<feature type="transmembrane region" description="Helical" evidence="9">
    <location>
        <begin position="437"/>
        <end position="457"/>
    </location>
</feature>
<evidence type="ECO:0000256" key="4">
    <source>
        <dbReference type="ARBA" id="ARBA00022475"/>
    </source>
</evidence>